<evidence type="ECO:0000313" key="1">
    <source>
        <dbReference type="EMBL" id="PIZ49992.1"/>
    </source>
</evidence>
<evidence type="ECO:0000313" key="2">
    <source>
        <dbReference type="Proteomes" id="UP000229753"/>
    </source>
</evidence>
<name>A0A2M7TP00_9BACT</name>
<protein>
    <recommendedName>
        <fullName evidence="3">Transcriptional regulator</fullName>
    </recommendedName>
</protein>
<dbReference type="Proteomes" id="UP000229753">
    <property type="component" value="Unassembled WGS sequence"/>
</dbReference>
<dbReference type="EMBL" id="PFNO01000024">
    <property type="protein sequence ID" value="PIZ49992.1"/>
    <property type="molecule type" value="Genomic_DNA"/>
</dbReference>
<accession>A0A2M7TP00</accession>
<evidence type="ECO:0008006" key="3">
    <source>
        <dbReference type="Google" id="ProtNLM"/>
    </source>
</evidence>
<dbReference type="AlphaFoldDB" id="A0A2M7TP00"/>
<gene>
    <name evidence="1" type="ORF">COY29_00665</name>
</gene>
<proteinExistence type="predicted"/>
<reference evidence="2" key="1">
    <citation type="submission" date="2017-09" db="EMBL/GenBank/DDBJ databases">
        <title>Depth-based differentiation of microbial function through sediment-hosted aquifers and enrichment of novel symbionts in the deep terrestrial subsurface.</title>
        <authorList>
            <person name="Probst A.J."/>
            <person name="Ladd B."/>
            <person name="Jarett J.K."/>
            <person name="Geller-Mcgrath D.E."/>
            <person name="Sieber C.M.K."/>
            <person name="Emerson J.B."/>
            <person name="Anantharaman K."/>
            <person name="Thomas B.C."/>
            <person name="Malmstrom R."/>
            <person name="Stieglmeier M."/>
            <person name="Klingl A."/>
            <person name="Woyke T."/>
            <person name="Ryan C.M."/>
            <person name="Banfield J.F."/>
        </authorList>
    </citation>
    <scope>NUCLEOTIDE SEQUENCE [LARGE SCALE GENOMIC DNA]</scope>
</reference>
<comment type="caution">
    <text evidence="1">The sequence shown here is derived from an EMBL/GenBank/DDBJ whole genome shotgun (WGS) entry which is preliminary data.</text>
</comment>
<sequence length="201" mass="23221">MKKLNLHETEEKLFSGNIKIFTPQDLMVIFGVNKRAVEGFLNYNLKKGVFVHLKKGLYALKRNLPSEFALANRIYSPSYVSLDSALSFYGLIPETVYAVTSITTKPTREFEVLNRLFEYRKIKKEAYTGYIPKTVSGEVVLMAVPEKAVADFLYFVYLGKRVFNERLRLKKVNSLQLRKYLGLFGQKKLIPLANRFLKQYG</sequence>
<organism evidence="1 2">
    <name type="scientific">Candidatus Woesebacteria bacterium CG_4_10_14_0_2_um_filter_39_14</name>
    <dbReference type="NCBI Taxonomy" id="1975054"/>
    <lineage>
        <taxon>Bacteria</taxon>
        <taxon>Candidatus Woeseibacteriota</taxon>
    </lineage>
</organism>